<evidence type="ECO:0000313" key="3">
    <source>
        <dbReference type="Proteomes" id="UP001417504"/>
    </source>
</evidence>
<proteinExistence type="predicted"/>
<protein>
    <recommendedName>
        <fullName evidence="4">Secreted protein</fullName>
    </recommendedName>
</protein>
<dbReference type="Proteomes" id="UP001417504">
    <property type="component" value="Unassembled WGS sequence"/>
</dbReference>
<dbReference type="AlphaFoldDB" id="A0AAP0K6H2"/>
<feature type="chain" id="PRO_5042859560" description="Secreted protein" evidence="1">
    <location>
        <begin position="20"/>
        <end position="73"/>
    </location>
</feature>
<evidence type="ECO:0000256" key="1">
    <source>
        <dbReference type="SAM" id="SignalP"/>
    </source>
</evidence>
<keyword evidence="1" id="KW-0732">Signal</keyword>
<feature type="signal peptide" evidence="1">
    <location>
        <begin position="1"/>
        <end position="19"/>
    </location>
</feature>
<evidence type="ECO:0000313" key="2">
    <source>
        <dbReference type="EMBL" id="KAK9146240.1"/>
    </source>
</evidence>
<name>A0AAP0K6H2_9MAGN</name>
<dbReference type="EMBL" id="JBBNAE010000002">
    <property type="protein sequence ID" value="KAK9146240.1"/>
    <property type="molecule type" value="Genomic_DNA"/>
</dbReference>
<comment type="caution">
    <text evidence="2">The sequence shown here is derived from an EMBL/GenBank/DDBJ whole genome shotgun (WGS) entry which is preliminary data.</text>
</comment>
<accession>A0AAP0K6H2</accession>
<reference evidence="2 3" key="1">
    <citation type="submission" date="2024-01" db="EMBL/GenBank/DDBJ databases">
        <title>Genome assemblies of Stephania.</title>
        <authorList>
            <person name="Yang L."/>
        </authorList>
    </citation>
    <scope>NUCLEOTIDE SEQUENCE [LARGE SCALE GENOMIC DNA]</scope>
    <source>
        <strain evidence="2">QJT</strain>
        <tissue evidence="2">Leaf</tissue>
    </source>
</reference>
<keyword evidence="3" id="KW-1185">Reference proteome</keyword>
<organism evidence="2 3">
    <name type="scientific">Stephania japonica</name>
    <dbReference type="NCBI Taxonomy" id="461633"/>
    <lineage>
        <taxon>Eukaryota</taxon>
        <taxon>Viridiplantae</taxon>
        <taxon>Streptophyta</taxon>
        <taxon>Embryophyta</taxon>
        <taxon>Tracheophyta</taxon>
        <taxon>Spermatophyta</taxon>
        <taxon>Magnoliopsida</taxon>
        <taxon>Ranunculales</taxon>
        <taxon>Menispermaceae</taxon>
        <taxon>Menispermoideae</taxon>
        <taxon>Cissampelideae</taxon>
        <taxon>Stephania</taxon>
    </lineage>
</organism>
<sequence>MWLQGLVAHVAGIAACACATRKCSDISGKRAKKTIAARVATIATRAHVAARVAHVVAITTSAHHTIAQRRRRR</sequence>
<evidence type="ECO:0008006" key="4">
    <source>
        <dbReference type="Google" id="ProtNLM"/>
    </source>
</evidence>
<gene>
    <name evidence="2" type="ORF">Sjap_006143</name>
</gene>